<dbReference type="PANTHER" id="PTHR37836:SF2">
    <property type="entry name" value="DUF4038 DOMAIN-CONTAINING PROTEIN"/>
    <property type="match status" value="1"/>
</dbReference>
<gene>
    <name evidence="4" type="ORF">EV209_1431</name>
</gene>
<dbReference type="OrthoDB" id="127163at2"/>
<dbReference type="AlphaFoldDB" id="A0A4Q7PJW9"/>
<dbReference type="InterPro" id="IPR025277">
    <property type="entry name" value="Apiosidase-like_cat_dom"/>
</dbReference>
<dbReference type="Gene3D" id="2.60.40.10">
    <property type="entry name" value="Immunoglobulins"/>
    <property type="match status" value="1"/>
</dbReference>
<dbReference type="Gene3D" id="3.20.20.80">
    <property type="entry name" value="Glycosidases"/>
    <property type="match status" value="1"/>
</dbReference>
<evidence type="ECO:0000259" key="2">
    <source>
        <dbReference type="Pfam" id="PF16586"/>
    </source>
</evidence>
<feature type="domain" description="Apiosidase-like catalytic" evidence="1">
    <location>
        <begin position="99"/>
        <end position="396"/>
    </location>
</feature>
<accession>A0A4Q7PJW9</accession>
<dbReference type="Gene3D" id="2.60.40.3950">
    <property type="match status" value="1"/>
</dbReference>
<comment type="caution">
    <text evidence="4">The sequence shown here is derived from an EMBL/GenBank/DDBJ whole genome shotgun (WGS) entry which is preliminary data.</text>
</comment>
<dbReference type="InterPro" id="IPR013783">
    <property type="entry name" value="Ig-like_fold"/>
</dbReference>
<evidence type="ECO:0000259" key="3">
    <source>
        <dbReference type="Pfam" id="PF18310"/>
    </source>
</evidence>
<feature type="domain" description="DUF5060" evidence="2">
    <location>
        <begin position="4"/>
        <end position="68"/>
    </location>
</feature>
<evidence type="ECO:0000313" key="5">
    <source>
        <dbReference type="Proteomes" id="UP000292927"/>
    </source>
</evidence>
<dbReference type="Pfam" id="PF16586">
    <property type="entry name" value="DUF5060"/>
    <property type="match status" value="1"/>
</dbReference>
<dbReference type="InterPro" id="IPR017853">
    <property type="entry name" value="GH"/>
</dbReference>
<dbReference type="PANTHER" id="PTHR37836">
    <property type="entry name" value="LMO1036 PROTEIN"/>
    <property type="match status" value="1"/>
</dbReference>
<keyword evidence="5" id="KW-1185">Reference proteome</keyword>
<feature type="domain" description="DUF5605" evidence="3">
    <location>
        <begin position="420"/>
        <end position="484"/>
    </location>
</feature>
<dbReference type="InterPro" id="IPR017868">
    <property type="entry name" value="Filamin/ABP280_repeat-like"/>
</dbReference>
<dbReference type="Pfam" id="PF18310">
    <property type="entry name" value="DUF5605"/>
    <property type="match status" value="1"/>
</dbReference>
<name>A0A4Q7PJW9_9FIRM</name>
<sequence length="488" mass="57298">MQKQVEQYGVFQIEVQGKTEGNPYLEYEVAGTFTHGEESRTVKGFYDGEGRYIVRFMPEVPGKYTFRIFGSCMEDITEGSFDVHPAAKDNHGPVKAVGEHLFYTDGTPYYSIGTTCYVYPQQTEQLQEETLRTLENSAINKIRFCVFPKHYDYNYRNPVSFPYEGTAVDNAGINKSNFDEYTPETEGNNWDFARFNPEYFRNLERNIEALCRLGIEADIILMHPYDRWGFSKMPAWANDLYLRYVTARFAAYRNVWWSLANEYDFCRFKTVADWEHYARLVVENDPYGHLRSIHNGYILYDFSRPWVTHCSIQRQAADISISNISNWRKQYHKPVVIDEMCYEGNIEQDWGNISAEEMLCRMWTVVMEGGYPGHGECYDLENVWWSHGGTLHGESWKRFGFLYDVWTECGHLKKDRTCWCSNDTDTVRLYYGGEHRPDCKTLHLDGNWSAEVLDTWNMTREYMGDYTGFCRIPLPGREYMALLLKRKD</sequence>
<dbReference type="PROSITE" id="PS50194">
    <property type="entry name" value="FILAMIN_REPEAT"/>
    <property type="match status" value="1"/>
</dbReference>
<dbReference type="Pfam" id="PF13204">
    <property type="entry name" value="Apiosidase"/>
    <property type="match status" value="1"/>
</dbReference>
<dbReference type="SUPFAM" id="SSF51445">
    <property type="entry name" value="(Trans)glycosidases"/>
    <property type="match status" value="1"/>
</dbReference>
<reference evidence="4 5" key="1">
    <citation type="submission" date="2019-02" db="EMBL/GenBank/DDBJ databases">
        <title>Genomic Encyclopedia of Type Strains, Phase IV (KMG-IV): sequencing the most valuable type-strain genomes for metagenomic binning, comparative biology and taxonomic classification.</title>
        <authorList>
            <person name="Goeker M."/>
        </authorList>
    </citation>
    <scope>NUCLEOTIDE SEQUENCE [LARGE SCALE GENOMIC DNA]</scope>
    <source>
        <strain evidence="4 5">DSM 29486</strain>
    </source>
</reference>
<evidence type="ECO:0000259" key="1">
    <source>
        <dbReference type="Pfam" id="PF13204"/>
    </source>
</evidence>
<dbReference type="EMBL" id="SGXF01000002">
    <property type="protein sequence ID" value="RZT00994.1"/>
    <property type="molecule type" value="Genomic_DNA"/>
</dbReference>
<organism evidence="4 5">
    <name type="scientific">Cuneatibacter caecimuris</name>
    <dbReference type="NCBI Taxonomy" id="1796618"/>
    <lineage>
        <taxon>Bacteria</taxon>
        <taxon>Bacillati</taxon>
        <taxon>Bacillota</taxon>
        <taxon>Clostridia</taxon>
        <taxon>Lachnospirales</taxon>
        <taxon>Lachnospiraceae</taxon>
        <taxon>Cuneatibacter</taxon>
    </lineage>
</organism>
<protein>
    <submittedName>
        <fullName evidence="4">Uncharacterized protein DUF4038</fullName>
    </submittedName>
</protein>
<dbReference type="InterPro" id="IPR032260">
    <property type="entry name" value="DUF5060"/>
</dbReference>
<evidence type="ECO:0000313" key="4">
    <source>
        <dbReference type="EMBL" id="RZT00994.1"/>
    </source>
</evidence>
<dbReference type="InterPro" id="IPR041239">
    <property type="entry name" value="DUF5605"/>
</dbReference>
<dbReference type="Proteomes" id="UP000292927">
    <property type="component" value="Unassembled WGS sequence"/>
</dbReference>
<dbReference type="RefSeq" id="WP_130434499.1">
    <property type="nucleotide sequence ID" value="NZ_SGXF01000002.1"/>
</dbReference>
<proteinExistence type="predicted"/>